<evidence type="ECO:0000313" key="2">
    <source>
        <dbReference type="EMBL" id="SSW64474.1"/>
    </source>
</evidence>
<dbReference type="EMBL" id="UFQB01000005">
    <property type="protein sequence ID" value="SSW64474.1"/>
    <property type="molecule type" value="Genomic_DNA"/>
</dbReference>
<dbReference type="Pfam" id="PF13503">
    <property type="entry name" value="DUF4123"/>
    <property type="match status" value="1"/>
</dbReference>
<organism evidence="2 3">
    <name type="scientific">Achromobacter agilis</name>
    <dbReference type="NCBI Taxonomy" id="1353888"/>
    <lineage>
        <taxon>Bacteria</taxon>
        <taxon>Pseudomonadati</taxon>
        <taxon>Pseudomonadota</taxon>
        <taxon>Betaproteobacteria</taxon>
        <taxon>Burkholderiales</taxon>
        <taxon>Alcaligenaceae</taxon>
        <taxon>Achromobacter</taxon>
    </lineage>
</organism>
<dbReference type="RefSeq" id="WP_129526831.1">
    <property type="nucleotide sequence ID" value="NZ_UFQB01000005.1"/>
</dbReference>
<protein>
    <recommendedName>
        <fullName evidence="1">DUF4123 domain-containing protein</fullName>
    </recommendedName>
</protein>
<proteinExistence type="predicted"/>
<dbReference type="OrthoDB" id="8584274at2"/>
<evidence type="ECO:0000313" key="3">
    <source>
        <dbReference type="Proteomes" id="UP000289184"/>
    </source>
</evidence>
<keyword evidence="3" id="KW-1185">Reference proteome</keyword>
<dbReference type="AlphaFoldDB" id="A0A446C9H6"/>
<sequence>MSPFTSDIPLAEALQQLAIARGEARCWLLIDPLLRKPAEDDEWQGLAGELAARETPVRLEHRNIEPKAWPRLIALDLARPRDADINRAAAGMAIRDWSPESLRQGLGRRIGGWLFGAPDTGALARHLGRIMLQVRPGGGRALLRLHDPAVLDQAWRLASAAQRTALLGPADAWVNLDRWVRLASYGDARARAGARESGAPLQFDAEQWGRIDAAGAVNRAWRVVADQAPAITAGMLTQAVDCVRRGAALGLLDPRDWEAMAIRALTVHPEFDRHPRLAALLEAREPDVGFARLVMDLTDADWAAIARDCRPPRPAHQQVREEE</sequence>
<accession>A0A446C9H6</accession>
<dbReference type="InterPro" id="IPR025391">
    <property type="entry name" value="DUF4123"/>
</dbReference>
<feature type="domain" description="DUF4123" evidence="1">
    <location>
        <begin position="99"/>
        <end position="164"/>
    </location>
</feature>
<gene>
    <name evidence="2" type="ORF">AGI3411_01572</name>
</gene>
<dbReference type="Proteomes" id="UP000289184">
    <property type="component" value="Unassembled WGS sequence"/>
</dbReference>
<evidence type="ECO:0000259" key="1">
    <source>
        <dbReference type="Pfam" id="PF13503"/>
    </source>
</evidence>
<reference evidence="2 3" key="1">
    <citation type="submission" date="2018-07" db="EMBL/GenBank/DDBJ databases">
        <authorList>
            <person name="Peeters C."/>
        </authorList>
    </citation>
    <scope>NUCLEOTIDE SEQUENCE [LARGE SCALE GENOMIC DNA]</scope>
    <source>
        <strain evidence="2 3">LMG 3411</strain>
    </source>
</reference>
<name>A0A446C9H6_9BURK</name>